<keyword evidence="2" id="KW-1185">Reference proteome</keyword>
<evidence type="ECO:0000313" key="2">
    <source>
        <dbReference type="Proteomes" id="UP000291116"/>
    </source>
</evidence>
<dbReference type="PANTHER" id="PTHR46472">
    <property type="entry name" value="NUCLEOREDOXIN"/>
    <property type="match status" value="1"/>
</dbReference>
<dbReference type="EMBL" id="CAACVS010000001">
    <property type="protein sequence ID" value="VEU33415.1"/>
    <property type="molecule type" value="Genomic_DNA"/>
</dbReference>
<reference evidence="1 2" key="1">
    <citation type="submission" date="2019-01" db="EMBL/GenBank/DDBJ databases">
        <authorList>
            <person name="Ferrante I. M."/>
        </authorList>
    </citation>
    <scope>NUCLEOTIDE SEQUENCE [LARGE SCALE GENOMIC DNA]</scope>
    <source>
        <strain evidence="1 2">B856</strain>
    </source>
</reference>
<protein>
    <recommendedName>
        <fullName evidence="3">Thioredoxin-like fold domain-containing protein</fullName>
    </recommendedName>
</protein>
<dbReference type="AlphaFoldDB" id="A0A448YUF7"/>
<organism evidence="1 2">
    <name type="scientific">Pseudo-nitzschia multistriata</name>
    <dbReference type="NCBI Taxonomy" id="183589"/>
    <lineage>
        <taxon>Eukaryota</taxon>
        <taxon>Sar</taxon>
        <taxon>Stramenopiles</taxon>
        <taxon>Ochrophyta</taxon>
        <taxon>Bacillariophyta</taxon>
        <taxon>Bacillariophyceae</taxon>
        <taxon>Bacillariophycidae</taxon>
        <taxon>Bacillariales</taxon>
        <taxon>Bacillariaceae</taxon>
        <taxon>Pseudo-nitzschia</taxon>
    </lineage>
</organism>
<accession>A0A448YUF7</accession>
<dbReference type="GO" id="GO:0030178">
    <property type="term" value="P:negative regulation of Wnt signaling pathway"/>
    <property type="evidence" value="ECO:0007669"/>
    <property type="project" value="TreeGrafter"/>
</dbReference>
<dbReference type="Gene3D" id="3.40.30.10">
    <property type="entry name" value="Glutaredoxin"/>
    <property type="match status" value="1"/>
</dbReference>
<dbReference type="OrthoDB" id="409136at2759"/>
<dbReference type="GO" id="GO:0031397">
    <property type="term" value="P:negative regulation of protein ubiquitination"/>
    <property type="evidence" value="ECO:0007669"/>
    <property type="project" value="TreeGrafter"/>
</dbReference>
<evidence type="ECO:0008006" key="3">
    <source>
        <dbReference type="Google" id="ProtNLM"/>
    </source>
</evidence>
<dbReference type="GO" id="GO:0004791">
    <property type="term" value="F:thioredoxin-disulfide reductase (NADPH) activity"/>
    <property type="evidence" value="ECO:0007669"/>
    <property type="project" value="TreeGrafter"/>
</dbReference>
<sequence length="104" mass="11451">MPWLALPLEEAAGERGQRLSDKYGVKGIPTVVLVDDLGQTITTEARNKIPADRAGIGFPWRNPASQLYNALVPRSLRMMIKLQIDTIKSKVVQKVLGLVGRGKK</sequence>
<dbReference type="PANTHER" id="PTHR46472:SF1">
    <property type="entry name" value="NUCLEOREDOXIN"/>
    <property type="match status" value="1"/>
</dbReference>
<dbReference type="Proteomes" id="UP000291116">
    <property type="component" value="Unassembled WGS sequence"/>
</dbReference>
<name>A0A448YUF7_9STRA</name>
<evidence type="ECO:0000313" key="1">
    <source>
        <dbReference type="EMBL" id="VEU33415.1"/>
    </source>
</evidence>
<proteinExistence type="predicted"/>
<gene>
    <name evidence="1" type="ORF">PSNMU_V1.4_AUG-EV-PASAV3_0002190</name>
</gene>
<dbReference type="GO" id="GO:0005634">
    <property type="term" value="C:nucleus"/>
    <property type="evidence" value="ECO:0007669"/>
    <property type="project" value="TreeGrafter"/>
</dbReference>